<dbReference type="PANTHER" id="PTHR33167">
    <property type="entry name" value="TRANSCRIPTION FACTOR, PUTATIVE (DUF863)-RELATED"/>
    <property type="match status" value="1"/>
</dbReference>
<reference evidence="1 2" key="1">
    <citation type="journal article" date="2020" name="Nat. Food">
        <title>A phased Vanilla planifolia genome enables genetic improvement of flavour and production.</title>
        <authorList>
            <person name="Hasing T."/>
            <person name="Tang H."/>
            <person name="Brym M."/>
            <person name="Khazi F."/>
            <person name="Huang T."/>
            <person name="Chambers A.H."/>
        </authorList>
    </citation>
    <scope>NUCLEOTIDE SEQUENCE [LARGE SCALE GENOMIC DNA]</scope>
    <source>
        <tissue evidence="1">Leaf</tissue>
    </source>
</reference>
<dbReference type="EMBL" id="JADCNL010000008">
    <property type="protein sequence ID" value="KAG0470722.1"/>
    <property type="molecule type" value="Genomic_DNA"/>
</dbReference>
<dbReference type="Gene3D" id="6.10.140.890">
    <property type="match status" value="1"/>
</dbReference>
<keyword evidence="2" id="KW-1185">Reference proteome</keyword>
<evidence type="ECO:0000313" key="2">
    <source>
        <dbReference type="Proteomes" id="UP000636800"/>
    </source>
</evidence>
<sequence length="343" mass="38686">MGYPSREQDCIHNQEGLWKRGGGRLNGLAQRTLHGLQPPETATILNDKSVYRELSEIAEQAKRRAEVASLSQVRFGSWDGLDDALGTYRIEKGQTTGKGLKSNKLVFLWGGDLHMQLVIQIYQPFYLPLVPIQWHMDKRRFARAKILDEKSNQRLQIMLDCRTRAKFSFIHGSMDQLRSESIKSIILKHEEIFKQQVLELHRLYRVQKFLMAELSGKKVKMNSIVANPKTLIAAETMNKFQNSASCLETSYSSHVTARKHPIALPTFKCTKMAGFAAMTTGNKSVNVNNCSEEPLGTSKEECLGLCSVDDCNLDLTLSIGCGSEKKKMGDWKQITNESTQLLS</sequence>
<name>A0A835UQY0_VANPL</name>
<dbReference type="OrthoDB" id="78663at2759"/>
<dbReference type="Proteomes" id="UP000636800">
    <property type="component" value="Unassembled WGS sequence"/>
</dbReference>
<protein>
    <submittedName>
        <fullName evidence="1">Uncharacterized protein</fullName>
    </submittedName>
</protein>
<accession>A0A835UQY0</accession>
<evidence type="ECO:0000313" key="1">
    <source>
        <dbReference type="EMBL" id="KAG0470722.1"/>
    </source>
</evidence>
<comment type="caution">
    <text evidence="1">The sequence shown here is derived from an EMBL/GenBank/DDBJ whole genome shotgun (WGS) entry which is preliminary data.</text>
</comment>
<gene>
    <name evidence="1" type="ORF">HPP92_017422</name>
</gene>
<proteinExistence type="predicted"/>
<organism evidence="1 2">
    <name type="scientific">Vanilla planifolia</name>
    <name type="common">Vanilla</name>
    <dbReference type="NCBI Taxonomy" id="51239"/>
    <lineage>
        <taxon>Eukaryota</taxon>
        <taxon>Viridiplantae</taxon>
        <taxon>Streptophyta</taxon>
        <taxon>Embryophyta</taxon>
        <taxon>Tracheophyta</taxon>
        <taxon>Spermatophyta</taxon>
        <taxon>Magnoliopsida</taxon>
        <taxon>Liliopsida</taxon>
        <taxon>Asparagales</taxon>
        <taxon>Orchidaceae</taxon>
        <taxon>Vanilloideae</taxon>
        <taxon>Vanilleae</taxon>
        <taxon>Vanilla</taxon>
    </lineage>
</organism>
<dbReference type="AlphaFoldDB" id="A0A835UQY0"/>
<dbReference type="PANTHER" id="PTHR33167:SF26">
    <property type="entry name" value="EXPRESSED PROTEIN"/>
    <property type="match status" value="1"/>
</dbReference>